<dbReference type="PANTHER" id="PTHR33116:SF79">
    <property type="entry name" value="REVERSE TRANSCRIPTASE DOMAIN, ZINC FINGER, CCHC-TYPE-RELATED"/>
    <property type="match status" value="1"/>
</dbReference>
<proteinExistence type="predicted"/>
<evidence type="ECO:0000313" key="3">
    <source>
        <dbReference type="Proteomes" id="UP000235145"/>
    </source>
</evidence>
<comment type="caution">
    <text evidence="2">The sequence shown here is derived from an EMBL/GenBank/DDBJ whole genome shotgun (WGS) entry which is preliminary data.</text>
</comment>
<dbReference type="Proteomes" id="UP000235145">
    <property type="component" value="Unassembled WGS sequence"/>
</dbReference>
<dbReference type="InterPro" id="IPR026960">
    <property type="entry name" value="RVT-Znf"/>
</dbReference>
<organism evidence="2 3">
    <name type="scientific">Lactuca sativa</name>
    <name type="common">Garden lettuce</name>
    <dbReference type="NCBI Taxonomy" id="4236"/>
    <lineage>
        <taxon>Eukaryota</taxon>
        <taxon>Viridiplantae</taxon>
        <taxon>Streptophyta</taxon>
        <taxon>Embryophyta</taxon>
        <taxon>Tracheophyta</taxon>
        <taxon>Spermatophyta</taxon>
        <taxon>Magnoliopsida</taxon>
        <taxon>eudicotyledons</taxon>
        <taxon>Gunneridae</taxon>
        <taxon>Pentapetalae</taxon>
        <taxon>asterids</taxon>
        <taxon>campanulids</taxon>
        <taxon>Asterales</taxon>
        <taxon>Asteraceae</taxon>
        <taxon>Cichorioideae</taxon>
        <taxon>Cichorieae</taxon>
        <taxon>Lactucinae</taxon>
        <taxon>Lactuca</taxon>
    </lineage>
</organism>
<sequence length="326" mass="37307">MQEVSNWATTLRCEPSSFPFTYLGVPVGANINLKKNWKPIIERFQAKLSKWKSKTLSFGGRLTLIQSVIGNLPTYFLSLFVAPEGVLQTLEKMRNMFLWGASEEKKKIHWISWDMVVAPKKSGGLGVGMIKALNISLIMKWWWKLRTEPHHLWAKVISSLHNLKSKSDDVYSKKSLTGVWNNIIDIRKDLVNKGISVPSVLSKQPTANGVTWRGRIPVALELSKRGVQLEILTCPMCNEHEESVDHVLVDCPYARKVFEGLSRWCNVNTKHFHTVKDVVESVSQRGLGQNRSKDSFDSLLWSLMEHLEIKERTSFQEEPYTTRQSQ</sequence>
<dbReference type="AlphaFoldDB" id="A0A9R1X7H6"/>
<protein>
    <recommendedName>
        <fullName evidence="1">Reverse transcriptase zinc-binding domain-containing protein</fullName>
    </recommendedName>
</protein>
<accession>A0A9R1X7H6</accession>
<dbReference type="Pfam" id="PF13966">
    <property type="entry name" value="zf-RVT"/>
    <property type="match status" value="1"/>
</dbReference>
<dbReference type="PANTHER" id="PTHR33116">
    <property type="entry name" value="REVERSE TRANSCRIPTASE ZINC-BINDING DOMAIN-CONTAINING PROTEIN-RELATED-RELATED"/>
    <property type="match status" value="1"/>
</dbReference>
<dbReference type="EMBL" id="NBSK02000005">
    <property type="protein sequence ID" value="KAJ0203725.1"/>
    <property type="molecule type" value="Genomic_DNA"/>
</dbReference>
<evidence type="ECO:0000259" key="1">
    <source>
        <dbReference type="Pfam" id="PF13966"/>
    </source>
</evidence>
<keyword evidence="3" id="KW-1185">Reference proteome</keyword>
<reference evidence="2 3" key="1">
    <citation type="journal article" date="2017" name="Nat. Commun.">
        <title>Genome assembly with in vitro proximity ligation data and whole-genome triplication in lettuce.</title>
        <authorList>
            <person name="Reyes-Chin-Wo S."/>
            <person name="Wang Z."/>
            <person name="Yang X."/>
            <person name="Kozik A."/>
            <person name="Arikit S."/>
            <person name="Song C."/>
            <person name="Xia L."/>
            <person name="Froenicke L."/>
            <person name="Lavelle D.O."/>
            <person name="Truco M.J."/>
            <person name="Xia R."/>
            <person name="Zhu S."/>
            <person name="Xu C."/>
            <person name="Xu H."/>
            <person name="Xu X."/>
            <person name="Cox K."/>
            <person name="Korf I."/>
            <person name="Meyers B.C."/>
            <person name="Michelmore R.W."/>
        </authorList>
    </citation>
    <scope>NUCLEOTIDE SEQUENCE [LARGE SCALE GENOMIC DNA]</scope>
    <source>
        <strain evidence="3">cv. Salinas</strain>
        <tissue evidence="2">Seedlings</tissue>
    </source>
</reference>
<gene>
    <name evidence="2" type="ORF">LSAT_V11C500282670</name>
</gene>
<feature type="domain" description="Reverse transcriptase zinc-binding" evidence="1">
    <location>
        <begin position="210"/>
        <end position="257"/>
    </location>
</feature>
<evidence type="ECO:0000313" key="2">
    <source>
        <dbReference type="EMBL" id="KAJ0203725.1"/>
    </source>
</evidence>
<name>A0A9R1X7H6_LACSA</name>